<evidence type="ECO:0000313" key="11">
    <source>
        <dbReference type="Proteomes" id="UP000243469"/>
    </source>
</evidence>
<dbReference type="EMBL" id="PDSH01000016">
    <property type="protein sequence ID" value="PIE24576.1"/>
    <property type="molecule type" value="Genomic_DNA"/>
</dbReference>
<feature type="domain" description="Cytochrome c-type biogenesis protein H Ig-like" evidence="8">
    <location>
        <begin position="305"/>
        <end position="412"/>
    </location>
</feature>
<dbReference type="PROSITE" id="PS50005">
    <property type="entry name" value="TPR"/>
    <property type="match status" value="1"/>
</dbReference>
<feature type="coiled-coil region" evidence="6">
    <location>
        <begin position="37"/>
        <end position="64"/>
    </location>
</feature>
<gene>
    <name evidence="10" type="primary">ccmI</name>
    <name evidence="10" type="ORF">CSA60_02985</name>
</gene>
<keyword evidence="3" id="KW-0201">Cytochrome c-type biogenesis</keyword>
<feature type="transmembrane region" description="Helical" evidence="7">
    <location>
        <begin position="6"/>
        <end position="24"/>
    </location>
</feature>
<reference evidence="10 11" key="1">
    <citation type="submission" date="2017-10" db="EMBL/GenBank/DDBJ databases">
        <title>Novel microbial diversity and functional potential in the marine mammal oral microbiome.</title>
        <authorList>
            <person name="Dudek N.K."/>
            <person name="Sun C.L."/>
            <person name="Burstein D."/>
            <person name="Kantor R.S."/>
            <person name="Aliaga Goltsman D.S."/>
            <person name="Bik E.M."/>
            <person name="Thomas B.C."/>
            <person name="Banfield J.F."/>
            <person name="Relman D.A."/>
        </authorList>
    </citation>
    <scope>NUCLEOTIDE SEQUENCE [LARGE SCALE GENOMIC DNA]</scope>
    <source>
        <strain evidence="10">DOLJORAL78_47_21</strain>
    </source>
</reference>
<keyword evidence="4 5" id="KW-0802">TPR repeat</keyword>
<comment type="caution">
    <text evidence="10">The sequence shown here is derived from an EMBL/GenBank/DDBJ whole genome shotgun (WGS) entry which is preliminary data.</text>
</comment>
<dbReference type="InterPro" id="IPR017560">
    <property type="entry name" value="Cyt_c_biogenesis_CcmI"/>
</dbReference>
<dbReference type="GO" id="GO:0005886">
    <property type="term" value="C:plasma membrane"/>
    <property type="evidence" value="ECO:0007669"/>
    <property type="project" value="TreeGrafter"/>
</dbReference>
<dbReference type="STRING" id="207954.MED92_16800"/>
<keyword evidence="6" id="KW-0175">Coiled coil</keyword>
<protein>
    <submittedName>
        <fullName evidence="10">C-type cytochrome biogenesis protein CcmI</fullName>
    </submittedName>
</protein>
<keyword evidence="7" id="KW-0812">Transmembrane</keyword>
<dbReference type="GO" id="GO:0030313">
    <property type="term" value="C:cell envelope"/>
    <property type="evidence" value="ECO:0007669"/>
    <property type="project" value="UniProtKB-SubCell"/>
</dbReference>
<organism evidence="10 11">
    <name type="scientific">Neptuniibacter caesariensis</name>
    <dbReference type="NCBI Taxonomy" id="207954"/>
    <lineage>
        <taxon>Bacteria</taxon>
        <taxon>Pseudomonadati</taxon>
        <taxon>Pseudomonadota</taxon>
        <taxon>Gammaproteobacteria</taxon>
        <taxon>Oceanospirillales</taxon>
        <taxon>Oceanospirillaceae</taxon>
        <taxon>Neptuniibacter</taxon>
    </lineage>
</organism>
<feature type="repeat" description="TPR" evidence="5">
    <location>
        <begin position="163"/>
        <end position="196"/>
    </location>
</feature>
<comment type="subcellular location">
    <subcellularLocation>
        <location evidence="1">Cell envelope</location>
    </subcellularLocation>
</comment>
<evidence type="ECO:0000256" key="7">
    <source>
        <dbReference type="SAM" id="Phobius"/>
    </source>
</evidence>
<sequence length="416" mass="45574">MTELWIGIALLTLLAVAFVYLPFLRARKQLAAERLSEDRSQQNIEIYRERLAELEQERAVGNLDENDFSALKTELERNLLTDVERKSAGSAQLALTSPVLIAITILALMVPVAGIGLYTVLGRSADLELSLQQVNDPLNDQQLTLEQAIAQLKKELQSQPNNPEGWFLLATTYMNQGRFAEGAQGFKKVLEFLPPDVPQYASVMGQYAQAMFFANGNKMTDAVKTQVNKTLEIDPFEITALGLLGIEAYEKQDYESALNYWLQALRNADGQTAESLKSGVRKARDELLAQGKEVPAIPELLEASIHVQVSLSAELLEQASPEDNVFVFAREQGGRMPLAAAKLTVADLPADITLDDSMAMSPQARLSSVATVEVLARVSKAGQPQAQVGDFYGTIPSVQVKGTTLPLMLVINKVVE</sequence>
<dbReference type="NCBIfam" id="TIGR03142">
    <property type="entry name" value="cytochro_ccmI"/>
    <property type="match status" value="1"/>
</dbReference>
<dbReference type="InterPro" id="IPR051263">
    <property type="entry name" value="C-type_cytochrome_biogenesis"/>
</dbReference>
<dbReference type="Proteomes" id="UP000243469">
    <property type="component" value="Unassembled WGS sequence"/>
</dbReference>
<dbReference type="PANTHER" id="PTHR47870">
    <property type="entry name" value="CYTOCHROME C-TYPE BIOGENESIS PROTEIN CCMH"/>
    <property type="match status" value="1"/>
</dbReference>
<dbReference type="SMART" id="SM00028">
    <property type="entry name" value="TPR"/>
    <property type="match status" value="2"/>
</dbReference>
<proteinExistence type="predicted"/>
<dbReference type="Pfam" id="PF23892">
    <property type="entry name" value="Ig_CycH"/>
    <property type="match status" value="1"/>
</dbReference>
<dbReference type="InterPro" id="IPR056413">
    <property type="entry name" value="TPR_CcmH_CycH"/>
</dbReference>
<dbReference type="AlphaFoldDB" id="A0A2G6JMD7"/>
<evidence type="ECO:0000256" key="3">
    <source>
        <dbReference type="ARBA" id="ARBA00022748"/>
    </source>
</evidence>
<evidence type="ECO:0000313" key="10">
    <source>
        <dbReference type="EMBL" id="PIE24576.1"/>
    </source>
</evidence>
<name>A0A2G6JMD7_NEPCE</name>
<accession>A0A2G6JMD7</accession>
<evidence type="ECO:0000256" key="5">
    <source>
        <dbReference type="PROSITE-ProRule" id="PRU00339"/>
    </source>
</evidence>
<evidence type="ECO:0000259" key="8">
    <source>
        <dbReference type="Pfam" id="PF23892"/>
    </source>
</evidence>
<evidence type="ECO:0000256" key="2">
    <source>
        <dbReference type="ARBA" id="ARBA00022737"/>
    </source>
</evidence>
<dbReference type="SUPFAM" id="SSF48452">
    <property type="entry name" value="TPR-like"/>
    <property type="match status" value="1"/>
</dbReference>
<dbReference type="InterPro" id="IPR056412">
    <property type="entry name" value="Ig_CycH"/>
</dbReference>
<evidence type="ECO:0000256" key="4">
    <source>
        <dbReference type="ARBA" id="ARBA00022803"/>
    </source>
</evidence>
<dbReference type="PANTHER" id="PTHR47870:SF4">
    <property type="entry name" value="CYTOCHROME C-TYPE BIOGENESIS PROTEIN CYCH"/>
    <property type="match status" value="1"/>
</dbReference>
<dbReference type="Gene3D" id="1.25.40.10">
    <property type="entry name" value="Tetratricopeptide repeat domain"/>
    <property type="match status" value="1"/>
</dbReference>
<feature type="domain" description="Cytochrome c-type biogenesis protein H TPR" evidence="9">
    <location>
        <begin position="133"/>
        <end position="266"/>
    </location>
</feature>
<keyword evidence="7" id="KW-1133">Transmembrane helix</keyword>
<dbReference type="Pfam" id="PF23914">
    <property type="entry name" value="TPR_CcmH_CycH"/>
    <property type="match status" value="1"/>
</dbReference>
<keyword evidence="7" id="KW-0472">Membrane</keyword>
<evidence type="ECO:0000256" key="1">
    <source>
        <dbReference type="ARBA" id="ARBA00004196"/>
    </source>
</evidence>
<keyword evidence="2" id="KW-0677">Repeat</keyword>
<feature type="transmembrane region" description="Helical" evidence="7">
    <location>
        <begin position="93"/>
        <end position="121"/>
    </location>
</feature>
<evidence type="ECO:0000259" key="9">
    <source>
        <dbReference type="Pfam" id="PF23914"/>
    </source>
</evidence>
<dbReference type="GO" id="GO:0017004">
    <property type="term" value="P:cytochrome complex assembly"/>
    <property type="evidence" value="ECO:0007669"/>
    <property type="project" value="UniProtKB-KW"/>
</dbReference>
<dbReference type="InterPro" id="IPR019734">
    <property type="entry name" value="TPR_rpt"/>
</dbReference>
<dbReference type="InterPro" id="IPR011990">
    <property type="entry name" value="TPR-like_helical_dom_sf"/>
</dbReference>
<evidence type="ECO:0000256" key="6">
    <source>
        <dbReference type="SAM" id="Coils"/>
    </source>
</evidence>